<keyword evidence="3" id="KW-1185">Reference proteome</keyword>
<evidence type="ECO:0000313" key="2">
    <source>
        <dbReference type="EMBL" id="GIE06147.1"/>
    </source>
</evidence>
<evidence type="ECO:0000256" key="1">
    <source>
        <dbReference type="SAM" id="MobiDB-lite"/>
    </source>
</evidence>
<dbReference type="EMBL" id="BOML01000059">
    <property type="protein sequence ID" value="GIE06147.1"/>
    <property type="molecule type" value="Genomic_DNA"/>
</dbReference>
<feature type="region of interest" description="Disordered" evidence="1">
    <location>
        <begin position="23"/>
        <end position="90"/>
    </location>
</feature>
<protein>
    <submittedName>
        <fullName evidence="2">Uncharacterized protein</fullName>
    </submittedName>
</protein>
<feature type="compositionally biased region" description="Basic residues" evidence="1">
    <location>
        <begin position="55"/>
        <end position="66"/>
    </location>
</feature>
<dbReference type="Proteomes" id="UP000637628">
    <property type="component" value="Unassembled WGS sequence"/>
</dbReference>
<gene>
    <name evidence="2" type="ORF">Adu01nite_74970</name>
</gene>
<sequence>MVTEHDIGARIKLGRRKIVHNPIPMRARRPEKPRLIRLHQNGVKPELNSKPKHDFSHRRLKHHNKPPRSASIHVPDCARSTQRPRAQRIP</sequence>
<accession>A0ABQ3Z8K1</accession>
<reference evidence="2 3" key="1">
    <citation type="submission" date="2021-01" db="EMBL/GenBank/DDBJ databases">
        <title>Whole genome shotgun sequence of Actinoplanes durhamensis NBRC 14914.</title>
        <authorList>
            <person name="Komaki H."/>
            <person name="Tamura T."/>
        </authorList>
    </citation>
    <scope>NUCLEOTIDE SEQUENCE [LARGE SCALE GENOMIC DNA]</scope>
    <source>
        <strain evidence="2 3">NBRC 14914</strain>
    </source>
</reference>
<comment type="caution">
    <text evidence="2">The sequence shown here is derived from an EMBL/GenBank/DDBJ whole genome shotgun (WGS) entry which is preliminary data.</text>
</comment>
<proteinExistence type="predicted"/>
<evidence type="ECO:0000313" key="3">
    <source>
        <dbReference type="Proteomes" id="UP000637628"/>
    </source>
</evidence>
<organism evidence="2 3">
    <name type="scientific">Paractinoplanes durhamensis</name>
    <dbReference type="NCBI Taxonomy" id="113563"/>
    <lineage>
        <taxon>Bacteria</taxon>
        <taxon>Bacillati</taxon>
        <taxon>Actinomycetota</taxon>
        <taxon>Actinomycetes</taxon>
        <taxon>Micromonosporales</taxon>
        <taxon>Micromonosporaceae</taxon>
        <taxon>Paractinoplanes</taxon>
    </lineage>
</organism>
<name>A0ABQ3Z8K1_9ACTN</name>